<accession>I7GNC0</accession>
<evidence type="ECO:0000256" key="1">
    <source>
        <dbReference type="SAM" id="Phobius"/>
    </source>
</evidence>
<dbReference type="EMBL" id="AB174115">
    <property type="protein sequence ID" value="BAE91177.1"/>
    <property type="molecule type" value="mRNA"/>
</dbReference>
<sequence>MPLDFSDSQYKMHPYVDDLHFFFAKTSTKEIILFSDYYLKANKPKTQIKPDCYFFLSFLFFFFFETESCFVAQAGVQ</sequence>
<proteinExistence type="evidence at transcript level"/>
<keyword evidence="1" id="KW-0812">Transmembrane</keyword>
<evidence type="ECO:0000313" key="2">
    <source>
        <dbReference type="EMBL" id="BAE91177.1"/>
    </source>
</evidence>
<organism evidence="2">
    <name type="scientific">Macaca fascicularis</name>
    <name type="common">Crab-eating macaque</name>
    <name type="synonym">Cynomolgus monkey</name>
    <dbReference type="NCBI Taxonomy" id="9541"/>
    <lineage>
        <taxon>Eukaryota</taxon>
        <taxon>Metazoa</taxon>
        <taxon>Chordata</taxon>
        <taxon>Craniata</taxon>
        <taxon>Vertebrata</taxon>
        <taxon>Euteleostomi</taxon>
        <taxon>Mammalia</taxon>
        <taxon>Eutheria</taxon>
        <taxon>Euarchontoglires</taxon>
        <taxon>Primates</taxon>
        <taxon>Haplorrhini</taxon>
        <taxon>Catarrhini</taxon>
        <taxon>Cercopithecidae</taxon>
        <taxon>Cercopithecinae</taxon>
        <taxon>Macaca</taxon>
    </lineage>
</organism>
<reference evidence="2" key="1">
    <citation type="journal article" date="2007" name="PLoS Biol.">
        <title>Rate of evolution in brain-expressed genes in humans and other primates.</title>
        <authorList>
            <person name="Wang H.-Y."/>
            <person name="Chien H.-C."/>
            <person name="Osada N."/>
            <person name="Hashimoto K."/>
            <person name="Sugano S."/>
            <person name="Gojobori T."/>
            <person name="Chou C.-K."/>
            <person name="Tsai S.-F."/>
            <person name="Wu C.-I."/>
            <person name="Shen C.-K.J."/>
        </authorList>
    </citation>
    <scope>NUCLEOTIDE SEQUENCE</scope>
</reference>
<dbReference type="AlphaFoldDB" id="I7GNC0"/>
<keyword evidence="1" id="KW-1133">Transmembrane helix</keyword>
<keyword evidence="1" id="KW-0472">Membrane</keyword>
<feature type="transmembrane region" description="Helical" evidence="1">
    <location>
        <begin position="53"/>
        <end position="76"/>
    </location>
</feature>
<protein>
    <submittedName>
        <fullName evidence="2">Macaca fascicularis brain cDNA clone: QmoA-12378, similar to human KIAA1280 protein (KIAA1280), mRNA, RefSeq: NM_015691.2</fullName>
    </submittedName>
</protein>
<name>I7GNC0_MACFA</name>